<reference evidence="2 3" key="1">
    <citation type="submission" date="2020-06" db="EMBL/GenBank/DDBJ databases">
        <authorList>
            <person name="Criscuolo A."/>
        </authorList>
    </citation>
    <scope>NUCLEOTIDE SEQUENCE [LARGE SCALE GENOMIC DNA]</scope>
    <source>
        <strain evidence="2">1804121828</strain>
    </source>
</reference>
<evidence type="ECO:0000259" key="1">
    <source>
        <dbReference type="Pfam" id="PF07508"/>
    </source>
</evidence>
<organism evidence="2 3">
    <name type="scientific">Aedoeadaptatus nemausensis</name>
    <dbReference type="NCBI Taxonomy" id="2582829"/>
    <lineage>
        <taxon>Bacteria</taxon>
        <taxon>Bacillati</taxon>
        <taxon>Bacillota</taxon>
        <taxon>Tissierellia</taxon>
        <taxon>Tissierellales</taxon>
        <taxon>Peptoniphilaceae</taxon>
        <taxon>Aedoeadaptatus</taxon>
    </lineage>
</organism>
<evidence type="ECO:0000313" key="2">
    <source>
        <dbReference type="EMBL" id="CAC9933809.1"/>
    </source>
</evidence>
<dbReference type="GO" id="GO:0000150">
    <property type="term" value="F:DNA strand exchange activity"/>
    <property type="evidence" value="ECO:0007669"/>
    <property type="project" value="InterPro"/>
</dbReference>
<proteinExistence type="predicted"/>
<keyword evidence="3" id="KW-1185">Reference proteome</keyword>
<dbReference type="Proteomes" id="UP000586454">
    <property type="component" value="Unassembled WGS sequence"/>
</dbReference>
<dbReference type="AlphaFoldDB" id="A0A6V6Y675"/>
<feature type="domain" description="Recombinase" evidence="1">
    <location>
        <begin position="13"/>
        <end position="46"/>
    </location>
</feature>
<sequence>MQDKSVLNPSSFKFKPKEEWGRVENNHETIISRGDFEKVKKIKEKNLFMKGTNTDYEWRKKSPLQGFAKCPTCNHILGCVQSKHKRPDGSLRVHTYFTCRICKCNNVKHKNSRAGSLEEQVFEAIKEKIQKAKEEKEVLDNTKLTKELMEKYIDSVFCEGNEVLNIIWK</sequence>
<dbReference type="EMBL" id="CAIJCS010000022">
    <property type="protein sequence ID" value="CAC9933809.1"/>
    <property type="molecule type" value="Genomic_DNA"/>
</dbReference>
<evidence type="ECO:0000313" key="3">
    <source>
        <dbReference type="Proteomes" id="UP000586454"/>
    </source>
</evidence>
<comment type="caution">
    <text evidence="2">The sequence shown here is derived from an EMBL/GenBank/DDBJ whole genome shotgun (WGS) entry which is preliminary data.</text>
</comment>
<name>A0A6V6Y675_9FIRM</name>
<accession>A0A6V6Y675</accession>
<protein>
    <recommendedName>
        <fullName evidence="1">Recombinase domain-containing protein</fullName>
    </recommendedName>
</protein>
<dbReference type="GO" id="GO:0003677">
    <property type="term" value="F:DNA binding"/>
    <property type="evidence" value="ECO:0007669"/>
    <property type="project" value="InterPro"/>
</dbReference>
<gene>
    <name evidence="2" type="ORF">PEPNEM18_01294</name>
</gene>
<dbReference type="InterPro" id="IPR011109">
    <property type="entry name" value="DNA_bind_recombinase_dom"/>
</dbReference>
<dbReference type="Pfam" id="PF07508">
    <property type="entry name" value="Recombinase"/>
    <property type="match status" value="1"/>
</dbReference>